<evidence type="ECO:0000313" key="3">
    <source>
        <dbReference type="Proteomes" id="UP000176682"/>
    </source>
</evidence>
<evidence type="ECO:0000256" key="1">
    <source>
        <dbReference type="SAM" id="Phobius"/>
    </source>
</evidence>
<organism evidence="2 3">
    <name type="scientific">Candidatus Collierbacteria bacterium RIFOXYB1_FULL_49_13</name>
    <dbReference type="NCBI Taxonomy" id="1817728"/>
    <lineage>
        <taxon>Bacteria</taxon>
        <taxon>Candidatus Collieribacteriota</taxon>
    </lineage>
</organism>
<dbReference type="AlphaFoldDB" id="A0A1F5FFX5"/>
<keyword evidence="1" id="KW-0812">Transmembrane</keyword>
<name>A0A1F5FFX5_9BACT</name>
<accession>A0A1F5FFX5</accession>
<sequence>MNFVPSWPNWDCSFFAGEGFFEAFARFIEFFEILNLSDGVPPRGSPLRATCLPAGRPPEEKRCKSSLSEEREMEDRFTSVVMFLLTTMFVAVVLTVTVWAAAFLAWMVMAIAIMVGYIVTSIWF</sequence>
<reference evidence="2 3" key="1">
    <citation type="journal article" date="2016" name="Nat. Commun.">
        <title>Thousands of microbial genomes shed light on interconnected biogeochemical processes in an aquifer system.</title>
        <authorList>
            <person name="Anantharaman K."/>
            <person name="Brown C.T."/>
            <person name="Hug L.A."/>
            <person name="Sharon I."/>
            <person name="Castelle C.J."/>
            <person name="Probst A.J."/>
            <person name="Thomas B.C."/>
            <person name="Singh A."/>
            <person name="Wilkins M.J."/>
            <person name="Karaoz U."/>
            <person name="Brodie E.L."/>
            <person name="Williams K.H."/>
            <person name="Hubbard S.S."/>
            <person name="Banfield J.F."/>
        </authorList>
    </citation>
    <scope>NUCLEOTIDE SEQUENCE [LARGE SCALE GENOMIC DNA]</scope>
</reference>
<dbReference type="Proteomes" id="UP000176682">
    <property type="component" value="Unassembled WGS sequence"/>
</dbReference>
<protein>
    <submittedName>
        <fullName evidence="2">Uncharacterized protein</fullName>
    </submittedName>
</protein>
<keyword evidence="1" id="KW-0472">Membrane</keyword>
<feature type="transmembrane region" description="Helical" evidence="1">
    <location>
        <begin position="103"/>
        <end position="123"/>
    </location>
</feature>
<keyword evidence="1" id="KW-1133">Transmembrane helix</keyword>
<proteinExistence type="predicted"/>
<feature type="transmembrane region" description="Helical" evidence="1">
    <location>
        <begin position="77"/>
        <end position="97"/>
    </location>
</feature>
<evidence type="ECO:0000313" key="2">
    <source>
        <dbReference type="EMBL" id="OGD78568.1"/>
    </source>
</evidence>
<gene>
    <name evidence="2" type="ORF">A2368_01440</name>
</gene>
<comment type="caution">
    <text evidence="2">The sequence shown here is derived from an EMBL/GenBank/DDBJ whole genome shotgun (WGS) entry which is preliminary data.</text>
</comment>
<dbReference type="EMBL" id="MFAM01000042">
    <property type="protein sequence ID" value="OGD78568.1"/>
    <property type="molecule type" value="Genomic_DNA"/>
</dbReference>